<sequence>MSDGPRTDLRAERRTEVRVPGFRPAPAPRTGVKMSLLEVELSRERIRLLQEEVAAIQWAAEVRRSRRAALRRAAADTGRATREEARIRMGRLRSLIGR</sequence>
<evidence type="ECO:0000313" key="3">
    <source>
        <dbReference type="Proteomes" id="UP000272400"/>
    </source>
</evidence>
<name>A0A3N1CQZ5_9ACTN</name>
<keyword evidence="3" id="KW-1185">Reference proteome</keyword>
<organism evidence="2 3">
    <name type="scientific">Actinocorallia herbida</name>
    <dbReference type="NCBI Taxonomy" id="58109"/>
    <lineage>
        <taxon>Bacteria</taxon>
        <taxon>Bacillati</taxon>
        <taxon>Actinomycetota</taxon>
        <taxon>Actinomycetes</taxon>
        <taxon>Streptosporangiales</taxon>
        <taxon>Thermomonosporaceae</taxon>
        <taxon>Actinocorallia</taxon>
    </lineage>
</organism>
<reference evidence="2 3" key="1">
    <citation type="submission" date="2018-11" db="EMBL/GenBank/DDBJ databases">
        <title>Sequencing the genomes of 1000 actinobacteria strains.</title>
        <authorList>
            <person name="Klenk H.-P."/>
        </authorList>
    </citation>
    <scope>NUCLEOTIDE SEQUENCE [LARGE SCALE GENOMIC DNA]</scope>
    <source>
        <strain evidence="2 3">DSM 44254</strain>
    </source>
</reference>
<protein>
    <submittedName>
        <fullName evidence="2">Uncharacterized protein</fullName>
    </submittedName>
</protein>
<evidence type="ECO:0000313" key="2">
    <source>
        <dbReference type="EMBL" id="ROO83138.1"/>
    </source>
</evidence>
<comment type="caution">
    <text evidence="2">The sequence shown here is derived from an EMBL/GenBank/DDBJ whole genome shotgun (WGS) entry which is preliminary data.</text>
</comment>
<evidence type="ECO:0000256" key="1">
    <source>
        <dbReference type="SAM" id="MobiDB-lite"/>
    </source>
</evidence>
<accession>A0A3N1CQZ5</accession>
<gene>
    <name evidence="2" type="ORF">EDD29_0630</name>
</gene>
<dbReference type="AlphaFoldDB" id="A0A3N1CQZ5"/>
<proteinExistence type="predicted"/>
<feature type="compositionally biased region" description="Basic and acidic residues" evidence="1">
    <location>
        <begin position="1"/>
        <end position="17"/>
    </location>
</feature>
<dbReference type="Proteomes" id="UP000272400">
    <property type="component" value="Unassembled WGS sequence"/>
</dbReference>
<dbReference type="EMBL" id="RJKE01000001">
    <property type="protein sequence ID" value="ROO83138.1"/>
    <property type="molecule type" value="Genomic_DNA"/>
</dbReference>
<feature type="region of interest" description="Disordered" evidence="1">
    <location>
        <begin position="1"/>
        <end position="29"/>
    </location>
</feature>